<gene>
    <name evidence="2" type="ORF">AK812_SmicGene21085</name>
</gene>
<protein>
    <submittedName>
        <fullName evidence="2">Uncharacterized protein</fullName>
    </submittedName>
</protein>
<evidence type="ECO:0000313" key="2">
    <source>
        <dbReference type="EMBL" id="OLP96658.1"/>
    </source>
</evidence>
<feature type="compositionally biased region" description="Low complexity" evidence="1">
    <location>
        <begin position="623"/>
        <end position="633"/>
    </location>
</feature>
<feature type="region of interest" description="Disordered" evidence="1">
    <location>
        <begin position="797"/>
        <end position="832"/>
    </location>
</feature>
<feature type="region of interest" description="Disordered" evidence="1">
    <location>
        <begin position="1451"/>
        <end position="1476"/>
    </location>
</feature>
<dbReference type="EMBL" id="LSRX01000459">
    <property type="protein sequence ID" value="OLP96658.1"/>
    <property type="molecule type" value="Genomic_DNA"/>
</dbReference>
<feature type="region of interest" description="Disordered" evidence="1">
    <location>
        <begin position="1500"/>
        <end position="1565"/>
    </location>
</feature>
<accession>A0A1Q9DNB4</accession>
<feature type="region of interest" description="Disordered" evidence="1">
    <location>
        <begin position="608"/>
        <end position="633"/>
    </location>
</feature>
<feature type="compositionally biased region" description="Basic and acidic residues" evidence="1">
    <location>
        <begin position="1451"/>
        <end position="1464"/>
    </location>
</feature>
<feature type="region of interest" description="Disordered" evidence="1">
    <location>
        <begin position="540"/>
        <end position="585"/>
    </location>
</feature>
<feature type="region of interest" description="Disordered" evidence="1">
    <location>
        <begin position="169"/>
        <end position="192"/>
    </location>
</feature>
<organism evidence="2 3">
    <name type="scientific">Symbiodinium microadriaticum</name>
    <name type="common">Dinoflagellate</name>
    <name type="synonym">Zooxanthella microadriatica</name>
    <dbReference type="NCBI Taxonomy" id="2951"/>
    <lineage>
        <taxon>Eukaryota</taxon>
        <taxon>Sar</taxon>
        <taxon>Alveolata</taxon>
        <taxon>Dinophyceae</taxon>
        <taxon>Suessiales</taxon>
        <taxon>Symbiodiniaceae</taxon>
        <taxon>Symbiodinium</taxon>
    </lineage>
</organism>
<feature type="region of interest" description="Disordered" evidence="1">
    <location>
        <begin position="482"/>
        <end position="511"/>
    </location>
</feature>
<reference evidence="2 3" key="1">
    <citation type="submission" date="2016-02" db="EMBL/GenBank/DDBJ databases">
        <title>Genome analysis of coral dinoflagellate symbionts highlights evolutionary adaptations to a symbiotic lifestyle.</title>
        <authorList>
            <person name="Aranda M."/>
            <person name="Li Y."/>
            <person name="Liew Y.J."/>
            <person name="Baumgarten S."/>
            <person name="Simakov O."/>
            <person name="Wilson M."/>
            <person name="Piel J."/>
            <person name="Ashoor H."/>
            <person name="Bougouffa S."/>
            <person name="Bajic V.B."/>
            <person name="Ryu T."/>
            <person name="Ravasi T."/>
            <person name="Bayer T."/>
            <person name="Micklem G."/>
            <person name="Kim H."/>
            <person name="Bhak J."/>
            <person name="Lajeunesse T.C."/>
            <person name="Voolstra C.R."/>
        </authorList>
    </citation>
    <scope>NUCLEOTIDE SEQUENCE [LARGE SCALE GENOMIC DNA]</scope>
    <source>
        <strain evidence="2 3">CCMP2467</strain>
    </source>
</reference>
<dbReference type="Proteomes" id="UP000186817">
    <property type="component" value="Unassembled WGS sequence"/>
</dbReference>
<feature type="compositionally biased region" description="Low complexity" evidence="1">
    <location>
        <begin position="1516"/>
        <end position="1528"/>
    </location>
</feature>
<evidence type="ECO:0000313" key="3">
    <source>
        <dbReference type="Proteomes" id="UP000186817"/>
    </source>
</evidence>
<sequence>MAETLPSIHHMHAAHLSGDSRQRIGLARKLKDAGPLADEHSKILATQIGGDRRSAAMLFWMGEAGAQALASQLGEDRDNLTHRMAMTSLLASGPTGVQALHAALGGSDPVGRQNAAEALAMAGDSGSDALVDRLEAEVRSLRQEIQELRALLGAPGNDGYELVVRPSVQRSPGETDPLQGPPAPGPEDFPRTQRDEACRQIGRFLSNCLHGRHRGASGRDLLPQGSRFWLVCRTVDGRELRPPVAYSTFAAAKPLCKIGAECREAVFIGLPSRADVVGEPAEAPAQEDEAALDGAPLGLRDYLAAAYEDEADYPVGTFTFPTPSGLSSCEIVLATEHSGRLLVVVPHAVWARRVKDRTLPATCLTKVSLLDVAATTLDDRSQALSAPGLKVWAGLLDPALEPNVSFAEDPAQHVFGLDALGANMFPHGPSLMAACTEAFVFQSAESAPAEDSLALRVDRLEGAISKIAAGVKALVARDSAPVASAAPPSLGATPKAKSKVGKKGPAPVPEFPHLDPGVARAALDSGVSLASLAEMDKLMRDSGAPNVNRRAPRATKTSVLSESEDEGGEEQQGAAAPPEEGTDPISTAISQLTRVVEALAQDKIKKPTNGLDRVLDGSGGASGSADLATSSRRTGAARRALKSALVDNPEVLSRSVEELMREDLHALQTPGFQGKVSARAWLEHRSRIGPYQTMARTAWSAAGALDCLRQNKPAEAEARLSLLLVALDQVAIDKGNWAMGSEILLETPVPMHSFRSHELRDPEQVFSRILDPRLAELALHYLKDQSDFLEKRAKLARRPNTGAQATEENDEQPEKPPPRLRPGAKPKPKAKNAEATFAVSSAACFAVTTTPTFRLLAQRRVSKAVPAKPIQADRLRFLGSPSFDPEGYLDQATLSRFLRPFDYADKPDIQKRPPPRVQVLASRAERLALFKKLADTGRLRPVKVDPSRLPYAAGLFSVVKDLSRDRLILDSRPANVLEHPPGFWTSSLSSPAALLQIVLEAGEMLRVSTADLRDYFYYFSIPQQRLERNLIKGSLSLSEATELFGFDCAPFVSVNDRVHVGLSTLAMGDSSACEFAQGSHLAVLYHHGALHGHELLLPTFPPPRGLLSIGVVIDDLVILERCLDQSLLDPEAAALPQGRDHSLGRVRLRDAHGAYTSAGLESNLDKGALDVSRSRFWGADLDGRRGLLRTNPARVWPLAFITARVATLGLVTHKLLQSLVGSWTSVFLLRRRCLSLFELCFAALRGTEPSSVIRLSPNLCDELWSWVLICPVCVANLRAQVLDVFYATDASDVLLAAVSAPLPPGVAKEAYRHCLVKGAWSRLLPQAQALLRSRELLSDGLELPEGESFTPHPFWRKLARSLQFSTCWVLEGRRSQHINLKELKAYLALERSVASRCSSVRILSGLDSQVALAALLKGRSASPALNSLLRRSLPGMLGSDLYSGLSFLKSEENSADDPTRDRVPRPPSEPLPEWFAPLARGDTAPLDTWLSRQADLLAARESEPFRPEDLERRLPPRSSSPPGVSQPSGFNFDCSFTPRLPPSRVGLKSGRAARARKKRLHNVVA</sequence>
<dbReference type="OrthoDB" id="422261at2759"/>
<proteinExistence type="predicted"/>
<comment type="caution">
    <text evidence="2">The sequence shown here is derived from an EMBL/GenBank/DDBJ whole genome shotgun (WGS) entry which is preliminary data.</text>
</comment>
<feature type="compositionally biased region" description="Basic and acidic residues" evidence="1">
    <location>
        <begin position="1500"/>
        <end position="1514"/>
    </location>
</feature>
<name>A0A1Q9DNB4_SYMMI</name>
<evidence type="ECO:0000256" key="1">
    <source>
        <dbReference type="SAM" id="MobiDB-lite"/>
    </source>
</evidence>
<feature type="compositionally biased region" description="Basic residues" evidence="1">
    <location>
        <begin position="1551"/>
        <end position="1565"/>
    </location>
</feature>
<keyword evidence="3" id="KW-1185">Reference proteome</keyword>